<dbReference type="InterPro" id="IPR010982">
    <property type="entry name" value="Lambda_DNA-bd_dom_sf"/>
</dbReference>
<dbReference type="SUPFAM" id="SSF47413">
    <property type="entry name" value="lambda repressor-like DNA-binding domains"/>
    <property type="match status" value="1"/>
</dbReference>
<dbReference type="EMBL" id="JABJRC010000001">
    <property type="protein sequence ID" value="NOL39703.1"/>
    <property type="molecule type" value="Genomic_DNA"/>
</dbReference>
<dbReference type="GO" id="GO:0000976">
    <property type="term" value="F:transcription cis-regulatory region binding"/>
    <property type="evidence" value="ECO:0007669"/>
    <property type="project" value="TreeGrafter"/>
</dbReference>
<dbReference type="CDD" id="cd01392">
    <property type="entry name" value="HTH_LacI"/>
    <property type="match status" value="1"/>
</dbReference>
<comment type="caution">
    <text evidence="6">The sequence shown here is derived from an EMBL/GenBank/DDBJ whole genome shotgun (WGS) entry which is preliminary data.</text>
</comment>
<evidence type="ECO:0000256" key="1">
    <source>
        <dbReference type="ARBA" id="ARBA00023015"/>
    </source>
</evidence>
<dbReference type="Pfam" id="PF00356">
    <property type="entry name" value="LacI"/>
    <property type="match status" value="1"/>
</dbReference>
<organism evidence="6 7">
    <name type="scientific">Kribbella sandramycini</name>
    <dbReference type="NCBI Taxonomy" id="60450"/>
    <lineage>
        <taxon>Bacteria</taxon>
        <taxon>Bacillati</taxon>
        <taxon>Actinomycetota</taxon>
        <taxon>Actinomycetes</taxon>
        <taxon>Propionibacteriales</taxon>
        <taxon>Kribbellaceae</taxon>
        <taxon>Kribbella</taxon>
    </lineage>
</organism>
<keyword evidence="1" id="KW-0805">Transcription regulation</keyword>
<evidence type="ECO:0000256" key="2">
    <source>
        <dbReference type="ARBA" id="ARBA00023125"/>
    </source>
</evidence>
<dbReference type="Proteomes" id="UP000553957">
    <property type="component" value="Unassembled WGS sequence"/>
</dbReference>
<dbReference type="InterPro" id="IPR000843">
    <property type="entry name" value="HTH_LacI"/>
</dbReference>
<evidence type="ECO:0000259" key="4">
    <source>
        <dbReference type="PROSITE" id="PS50932"/>
    </source>
</evidence>
<proteinExistence type="predicted"/>
<reference evidence="5 8" key="2">
    <citation type="submission" date="2020-08" db="EMBL/GenBank/DDBJ databases">
        <title>Sequencing the genomes of 1000 actinobacteria strains.</title>
        <authorList>
            <person name="Klenk H.-P."/>
        </authorList>
    </citation>
    <scope>NUCLEOTIDE SEQUENCE [LARGE SCALE GENOMIC DNA]</scope>
    <source>
        <strain evidence="5 8">DSM 15626</strain>
    </source>
</reference>
<gene>
    <name evidence="5" type="ORF">HNR71_003333</name>
    <name evidence="6" type="ORF">HPO96_05545</name>
</gene>
<evidence type="ECO:0000313" key="5">
    <source>
        <dbReference type="EMBL" id="MBB6567696.1"/>
    </source>
</evidence>
<dbReference type="Gene3D" id="3.40.50.2300">
    <property type="match status" value="2"/>
</dbReference>
<dbReference type="Pfam" id="PF13377">
    <property type="entry name" value="Peripla_BP_3"/>
    <property type="match status" value="1"/>
</dbReference>
<dbReference type="AlphaFoldDB" id="A0A7Y4KW27"/>
<evidence type="ECO:0000313" key="8">
    <source>
        <dbReference type="Proteomes" id="UP000553957"/>
    </source>
</evidence>
<evidence type="ECO:0000313" key="6">
    <source>
        <dbReference type="EMBL" id="NOL39703.1"/>
    </source>
</evidence>
<dbReference type="RefSeq" id="WP_171671531.1">
    <property type="nucleotide sequence ID" value="NZ_BAAAGT010000003.1"/>
</dbReference>
<sequence length="333" mass="35652">MPNHVRIRDVAERAGVSVSLVSTYLNSPDKVGERSSAKIQRAIDDLQFVPNEAARQLRNGVSRMVAFVAFDIGDPFFTAVARGAQQRAAEAGLRLVLAETRGDQQTETEYVALFKEQRVRGVLLAPAHDPASYLTGLRRYGIEAVLIDHAPAPGWPAVVVGNRAGGRLAVEHLLDQGCTRIAVAGGTLDIPQVVDRRRGAADSVADRSDVLLMSYDSTTRDVSAGREIGHRLLASAVRPDGVFCVNDSVAAGVRETLVAAATDIPGDIAIIGYNDIATEAAGFETLSSIRVPDEHLGSTAVDLLLKSLDHPGFADQVEFTPELIIRASSRRTL</sequence>
<evidence type="ECO:0000313" key="7">
    <source>
        <dbReference type="Proteomes" id="UP000534306"/>
    </source>
</evidence>
<evidence type="ECO:0000256" key="3">
    <source>
        <dbReference type="ARBA" id="ARBA00023163"/>
    </source>
</evidence>
<dbReference type="EMBL" id="JACHKF010000001">
    <property type="protein sequence ID" value="MBB6567696.1"/>
    <property type="molecule type" value="Genomic_DNA"/>
</dbReference>
<keyword evidence="7" id="KW-1185">Reference proteome</keyword>
<dbReference type="SMART" id="SM00354">
    <property type="entry name" value="HTH_LACI"/>
    <property type="match status" value="1"/>
</dbReference>
<dbReference type="Proteomes" id="UP000534306">
    <property type="component" value="Unassembled WGS sequence"/>
</dbReference>
<protein>
    <submittedName>
        <fullName evidence="6">LacI family DNA-binding transcriptional regulator</fullName>
    </submittedName>
    <submittedName>
        <fullName evidence="5">LacI family transcriptional regulator</fullName>
    </submittedName>
</protein>
<accession>A0A7Y4KW27</accession>
<keyword evidence="2 6" id="KW-0238">DNA-binding</keyword>
<feature type="domain" description="HTH lacI-type" evidence="4">
    <location>
        <begin position="5"/>
        <end position="59"/>
    </location>
</feature>
<dbReference type="PANTHER" id="PTHR30146:SF109">
    <property type="entry name" value="HTH-TYPE TRANSCRIPTIONAL REGULATOR GALS"/>
    <property type="match status" value="1"/>
</dbReference>
<dbReference type="SUPFAM" id="SSF53822">
    <property type="entry name" value="Periplasmic binding protein-like I"/>
    <property type="match status" value="1"/>
</dbReference>
<dbReference type="PROSITE" id="PS50932">
    <property type="entry name" value="HTH_LACI_2"/>
    <property type="match status" value="1"/>
</dbReference>
<dbReference type="GO" id="GO:0003700">
    <property type="term" value="F:DNA-binding transcription factor activity"/>
    <property type="evidence" value="ECO:0007669"/>
    <property type="project" value="TreeGrafter"/>
</dbReference>
<dbReference type="InterPro" id="IPR046335">
    <property type="entry name" value="LacI/GalR-like_sensor"/>
</dbReference>
<reference evidence="6 7" key="1">
    <citation type="submission" date="2020-05" db="EMBL/GenBank/DDBJ databases">
        <title>Genome sequence of Kribbella sandramycini ATCC 39419.</title>
        <authorList>
            <person name="Maclea K.S."/>
            <person name="Fair J.L."/>
        </authorList>
    </citation>
    <scope>NUCLEOTIDE SEQUENCE [LARGE SCALE GENOMIC DNA]</scope>
    <source>
        <strain evidence="6 7">ATCC 39419</strain>
    </source>
</reference>
<dbReference type="InterPro" id="IPR028082">
    <property type="entry name" value="Peripla_BP_I"/>
</dbReference>
<keyword evidence="3" id="KW-0804">Transcription</keyword>
<name>A0A7Y4KW27_9ACTN</name>
<dbReference type="PANTHER" id="PTHR30146">
    <property type="entry name" value="LACI-RELATED TRANSCRIPTIONAL REPRESSOR"/>
    <property type="match status" value="1"/>
</dbReference>
<dbReference type="Gene3D" id="1.10.260.40">
    <property type="entry name" value="lambda repressor-like DNA-binding domains"/>
    <property type="match status" value="1"/>
</dbReference>